<dbReference type="GO" id="GO:0006412">
    <property type="term" value="P:translation"/>
    <property type="evidence" value="ECO:0007669"/>
    <property type="project" value="UniProtKB-UniRule"/>
</dbReference>
<keyword evidence="3 7" id="KW-0699">rRNA-binding</keyword>
<keyword evidence="4 7" id="KW-0689">Ribosomal protein</keyword>
<dbReference type="SUPFAM" id="SSF54686">
    <property type="entry name" value="Ribosomal protein L16p/L10e"/>
    <property type="match status" value="1"/>
</dbReference>
<dbReference type="FunFam" id="3.90.1170.10:FF:000001">
    <property type="entry name" value="50S ribosomal protein L16"/>
    <property type="match status" value="1"/>
</dbReference>
<sequence length="136" mass="15099">MLAPKRLKWRKPHTLNLRGFSKGGNSVAFGDLGLKAVSGERITARQIEAARVAMMRHVRRGAKVWIRIFPDRPVTKKAAETRQGKGKGSVEYYVAIVKPGKVMFEMGGADEKVMSEALQRAASKLPIKTKIVKRAK</sequence>
<dbReference type="GO" id="GO:0019843">
    <property type="term" value="F:rRNA binding"/>
    <property type="evidence" value="ECO:0007669"/>
    <property type="project" value="UniProtKB-UniRule"/>
</dbReference>
<evidence type="ECO:0000256" key="9">
    <source>
        <dbReference type="RuleBase" id="RU004414"/>
    </source>
</evidence>
<reference evidence="10 11" key="1">
    <citation type="submission" date="2012-06" db="EMBL/GenBank/DDBJ databases">
        <title>The complete chromosome of genome of Turneriella parva DSM 21527.</title>
        <authorList>
            <consortium name="US DOE Joint Genome Institute (JGI-PGF)"/>
            <person name="Lucas S."/>
            <person name="Han J."/>
            <person name="Lapidus A."/>
            <person name="Bruce D."/>
            <person name="Goodwin L."/>
            <person name="Pitluck S."/>
            <person name="Peters L."/>
            <person name="Kyrpides N."/>
            <person name="Mavromatis K."/>
            <person name="Ivanova N."/>
            <person name="Mikhailova N."/>
            <person name="Chertkov O."/>
            <person name="Detter J.C."/>
            <person name="Tapia R."/>
            <person name="Han C."/>
            <person name="Land M."/>
            <person name="Hauser L."/>
            <person name="Markowitz V."/>
            <person name="Cheng J.-F."/>
            <person name="Hugenholtz P."/>
            <person name="Woyke T."/>
            <person name="Wu D."/>
            <person name="Gronow S."/>
            <person name="Wellnitz S."/>
            <person name="Brambilla E."/>
            <person name="Klenk H.-P."/>
            <person name="Eisen J.A."/>
        </authorList>
    </citation>
    <scope>NUCLEOTIDE SEQUENCE [LARGE SCALE GENOMIC DNA]</scope>
    <source>
        <strain evidence="11">ATCC BAA-1111 / DSM 21527 / NCTC 11395 / H</strain>
    </source>
</reference>
<evidence type="ECO:0000256" key="4">
    <source>
        <dbReference type="ARBA" id="ARBA00022980"/>
    </source>
</evidence>
<evidence type="ECO:0000256" key="8">
    <source>
        <dbReference type="RuleBase" id="RU004413"/>
    </source>
</evidence>
<dbReference type="GO" id="GO:0022625">
    <property type="term" value="C:cytosolic large ribosomal subunit"/>
    <property type="evidence" value="ECO:0007669"/>
    <property type="project" value="TreeGrafter"/>
</dbReference>
<evidence type="ECO:0000313" key="10">
    <source>
        <dbReference type="EMBL" id="AFM13196.1"/>
    </source>
</evidence>
<dbReference type="AlphaFoldDB" id="I4B7D9"/>
<dbReference type="STRING" id="869212.Turpa_2556"/>
<dbReference type="PRINTS" id="PR00060">
    <property type="entry name" value="RIBOSOMALL16"/>
</dbReference>
<dbReference type="EMBL" id="CP002959">
    <property type="protein sequence ID" value="AFM13196.1"/>
    <property type="molecule type" value="Genomic_DNA"/>
</dbReference>
<keyword evidence="7 9" id="KW-0694">RNA-binding</keyword>
<keyword evidence="2 7" id="KW-0820">tRNA-binding</keyword>
<protein>
    <recommendedName>
        <fullName evidence="6 7">Large ribosomal subunit protein uL16</fullName>
    </recommendedName>
</protein>
<gene>
    <name evidence="7" type="primary">rplP</name>
    <name evidence="10" type="ordered locus">Turpa_2556</name>
</gene>
<dbReference type="KEGG" id="tpx:Turpa_2556"/>
<dbReference type="CDD" id="cd01433">
    <property type="entry name" value="Ribosomal_L16_L10e"/>
    <property type="match status" value="1"/>
</dbReference>
<comment type="function">
    <text evidence="7 9">Binds 23S rRNA and is also seen to make contacts with the A and possibly P site tRNAs.</text>
</comment>
<evidence type="ECO:0000256" key="5">
    <source>
        <dbReference type="ARBA" id="ARBA00023274"/>
    </source>
</evidence>
<evidence type="ECO:0000256" key="2">
    <source>
        <dbReference type="ARBA" id="ARBA00022555"/>
    </source>
</evidence>
<dbReference type="HAMAP" id="MF_01342">
    <property type="entry name" value="Ribosomal_uL16"/>
    <property type="match status" value="1"/>
</dbReference>
<evidence type="ECO:0000256" key="1">
    <source>
        <dbReference type="ARBA" id="ARBA00008931"/>
    </source>
</evidence>
<dbReference type="OrthoDB" id="9802589at2"/>
<comment type="subunit">
    <text evidence="7 9">Part of the 50S ribosomal subunit.</text>
</comment>
<proteinExistence type="inferred from homology"/>
<keyword evidence="11" id="KW-1185">Reference proteome</keyword>
<dbReference type="InterPro" id="IPR020798">
    <property type="entry name" value="Ribosomal_uL16_CS"/>
</dbReference>
<evidence type="ECO:0000313" key="11">
    <source>
        <dbReference type="Proteomes" id="UP000006048"/>
    </source>
</evidence>
<keyword evidence="5 7" id="KW-0687">Ribonucleoprotein</keyword>
<comment type="similarity">
    <text evidence="1 7 8">Belongs to the universal ribosomal protein uL16 family.</text>
</comment>
<dbReference type="InterPro" id="IPR000114">
    <property type="entry name" value="Ribosomal_uL16_bact-type"/>
</dbReference>
<organism evidence="10 11">
    <name type="scientific">Turneriella parva (strain ATCC BAA-1111 / DSM 21527 / NCTC 11395 / H)</name>
    <name type="common">Leptospira parva</name>
    <dbReference type="NCBI Taxonomy" id="869212"/>
    <lineage>
        <taxon>Bacteria</taxon>
        <taxon>Pseudomonadati</taxon>
        <taxon>Spirochaetota</taxon>
        <taxon>Spirochaetia</taxon>
        <taxon>Leptospirales</taxon>
        <taxon>Leptospiraceae</taxon>
        <taxon>Turneriella</taxon>
    </lineage>
</organism>
<dbReference type="Pfam" id="PF00252">
    <property type="entry name" value="Ribosomal_L16"/>
    <property type="match status" value="1"/>
</dbReference>
<dbReference type="InterPro" id="IPR047873">
    <property type="entry name" value="Ribosomal_uL16"/>
</dbReference>
<evidence type="ECO:0000256" key="7">
    <source>
        <dbReference type="HAMAP-Rule" id="MF_01342"/>
    </source>
</evidence>
<dbReference type="PANTHER" id="PTHR12220">
    <property type="entry name" value="50S/60S RIBOSOMAL PROTEIN L16"/>
    <property type="match status" value="1"/>
</dbReference>
<dbReference type="HOGENOM" id="CLU_078858_2_1_12"/>
<dbReference type="GO" id="GO:0000049">
    <property type="term" value="F:tRNA binding"/>
    <property type="evidence" value="ECO:0007669"/>
    <property type="project" value="UniProtKB-KW"/>
</dbReference>
<dbReference type="NCBIfam" id="TIGR01164">
    <property type="entry name" value="rplP_bact"/>
    <property type="match status" value="1"/>
</dbReference>
<dbReference type="GO" id="GO:0003735">
    <property type="term" value="F:structural constituent of ribosome"/>
    <property type="evidence" value="ECO:0007669"/>
    <property type="project" value="InterPro"/>
</dbReference>
<dbReference type="Proteomes" id="UP000006048">
    <property type="component" value="Chromosome"/>
</dbReference>
<dbReference type="Gene3D" id="3.90.1170.10">
    <property type="entry name" value="Ribosomal protein L10e/L16"/>
    <property type="match status" value="1"/>
</dbReference>
<dbReference type="PANTHER" id="PTHR12220:SF13">
    <property type="entry name" value="LARGE RIBOSOMAL SUBUNIT PROTEIN UL16M"/>
    <property type="match status" value="1"/>
</dbReference>
<evidence type="ECO:0000256" key="3">
    <source>
        <dbReference type="ARBA" id="ARBA00022730"/>
    </source>
</evidence>
<dbReference type="InterPro" id="IPR016180">
    <property type="entry name" value="Ribosomal_uL16_dom"/>
</dbReference>
<dbReference type="RefSeq" id="WP_014803701.1">
    <property type="nucleotide sequence ID" value="NC_018020.1"/>
</dbReference>
<dbReference type="PATRIC" id="fig|869212.3.peg.2573"/>
<dbReference type="InterPro" id="IPR036920">
    <property type="entry name" value="Ribosomal_uL16_sf"/>
</dbReference>
<name>I4B7D9_TURPD</name>
<dbReference type="PROSITE" id="PS00586">
    <property type="entry name" value="RIBOSOMAL_L16_1"/>
    <property type="match status" value="1"/>
</dbReference>
<accession>I4B7D9</accession>
<evidence type="ECO:0000256" key="6">
    <source>
        <dbReference type="ARBA" id="ARBA00035198"/>
    </source>
</evidence>